<proteinExistence type="predicted"/>
<organism evidence="1 2">
    <name type="scientific">Photorhabdus laumondii subsp. laumondii</name>
    <name type="common">Photorhabdus luminescens subsp. laumondii</name>
    <dbReference type="NCBI Taxonomy" id="141679"/>
    <lineage>
        <taxon>Bacteria</taxon>
        <taxon>Pseudomonadati</taxon>
        <taxon>Pseudomonadota</taxon>
        <taxon>Gammaproteobacteria</taxon>
        <taxon>Enterobacterales</taxon>
        <taxon>Morganellaceae</taxon>
        <taxon>Photorhabdus</taxon>
    </lineage>
</organism>
<reference evidence="1 2" key="1">
    <citation type="submission" date="2019-12" db="EMBL/GenBank/DDBJ databases">
        <title>Engineering Photorhabdus to improve their lethality against agricultural pests.</title>
        <authorList>
            <person name="Machado R.A.R."/>
        </authorList>
    </citation>
    <scope>NUCLEOTIDE SEQUENCE [LARGE SCALE GENOMIC DNA]</scope>
    <source>
        <strain evidence="1 2">EN01</strain>
    </source>
</reference>
<name>A0A6L9JXF1_PHOLM</name>
<dbReference type="RefSeq" id="WP_157866896.1">
    <property type="nucleotide sequence ID" value="NZ_CAWPGE010000005.1"/>
</dbReference>
<dbReference type="Proteomes" id="UP000479300">
    <property type="component" value="Unassembled WGS sequence"/>
</dbReference>
<dbReference type="GeneID" id="48851186"/>
<dbReference type="AlphaFoldDB" id="A0A6L9JXF1"/>
<comment type="caution">
    <text evidence="1">The sequence shown here is derived from an EMBL/GenBank/DDBJ whole genome shotgun (WGS) entry which is preliminary data.</text>
</comment>
<evidence type="ECO:0000313" key="1">
    <source>
        <dbReference type="EMBL" id="NDL41641.1"/>
    </source>
</evidence>
<protein>
    <submittedName>
        <fullName evidence="1">Uncharacterized protein</fullName>
    </submittedName>
</protein>
<accession>A0A6L9JXF1</accession>
<gene>
    <name evidence="1" type="ORF">GPY51_23595</name>
</gene>
<evidence type="ECO:0000313" key="2">
    <source>
        <dbReference type="Proteomes" id="UP000479300"/>
    </source>
</evidence>
<dbReference type="EMBL" id="WSFA01000107">
    <property type="protein sequence ID" value="NDL41641.1"/>
    <property type="molecule type" value="Genomic_DNA"/>
</dbReference>
<sequence>MGKSPASYPPAIALSDAQVNLNLFFYVNSPQEIALRDNIVSALTVM</sequence>